<protein>
    <recommendedName>
        <fullName evidence="1">CHASE domain-containing protein</fullName>
    </recommendedName>
</protein>
<dbReference type="PANTHER" id="PTHR34220">
    <property type="entry name" value="SENSOR HISTIDINE KINASE YPDA"/>
    <property type="match status" value="1"/>
</dbReference>
<dbReference type="PANTHER" id="PTHR34220:SF7">
    <property type="entry name" value="SENSOR HISTIDINE KINASE YPDA"/>
    <property type="match status" value="1"/>
</dbReference>
<dbReference type="InterPro" id="IPR010559">
    <property type="entry name" value="Sig_transdc_His_kin_internal"/>
</dbReference>
<dbReference type="Pfam" id="PF03924">
    <property type="entry name" value="CHASE"/>
    <property type="match status" value="1"/>
</dbReference>
<dbReference type="GO" id="GO:0000155">
    <property type="term" value="F:phosphorelay sensor kinase activity"/>
    <property type="evidence" value="ECO:0007669"/>
    <property type="project" value="InterPro"/>
</dbReference>
<dbReference type="AlphaFoldDB" id="A0A644YJS4"/>
<dbReference type="PROSITE" id="PS50839">
    <property type="entry name" value="CHASE"/>
    <property type="match status" value="1"/>
</dbReference>
<dbReference type="InterPro" id="IPR050640">
    <property type="entry name" value="Bact_2-comp_sensor_kinase"/>
</dbReference>
<dbReference type="Pfam" id="PF06580">
    <property type="entry name" value="His_kinase"/>
    <property type="match status" value="1"/>
</dbReference>
<dbReference type="SMART" id="SM01079">
    <property type="entry name" value="CHASE"/>
    <property type="match status" value="1"/>
</dbReference>
<gene>
    <name evidence="2" type="ORF">SDC9_75073</name>
</gene>
<feature type="domain" description="CHASE" evidence="1">
    <location>
        <begin position="99"/>
        <end position="190"/>
    </location>
</feature>
<dbReference type="InterPro" id="IPR036890">
    <property type="entry name" value="HATPase_C_sf"/>
</dbReference>
<dbReference type="EMBL" id="VSSQ01005283">
    <property type="protein sequence ID" value="MPM28547.1"/>
    <property type="molecule type" value="Genomic_DNA"/>
</dbReference>
<dbReference type="GO" id="GO:0016020">
    <property type="term" value="C:membrane"/>
    <property type="evidence" value="ECO:0007669"/>
    <property type="project" value="InterPro"/>
</dbReference>
<dbReference type="InterPro" id="IPR006189">
    <property type="entry name" value="CHASE_dom"/>
</dbReference>
<organism evidence="2">
    <name type="scientific">bioreactor metagenome</name>
    <dbReference type="NCBI Taxonomy" id="1076179"/>
    <lineage>
        <taxon>unclassified sequences</taxon>
        <taxon>metagenomes</taxon>
        <taxon>ecological metagenomes</taxon>
    </lineage>
</organism>
<evidence type="ECO:0000313" key="2">
    <source>
        <dbReference type="EMBL" id="MPM28547.1"/>
    </source>
</evidence>
<name>A0A644YJS4_9ZZZZ</name>
<comment type="caution">
    <text evidence="2">The sequence shown here is derived from an EMBL/GenBank/DDBJ whole genome shotgun (WGS) entry which is preliminary data.</text>
</comment>
<reference evidence="2" key="1">
    <citation type="submission" date="2019-08" db="EMBL/GenBank/DDBJ databases">
        <authorList>
            <person name="Kucharzyk K."/>
            <person name="Murdoch R.W."/>
            <person name="Higgins S."/>
            <person name="Loffler F."/>
        </authorList>
    </citation>
    <scope>NUCLEOTIDE SEQUENCE</scope>
</reference>
<dbReference type="SUPFAM" id="SSF55874">
    <property type="entry name" value="ATPase domain of HSP90 chaperone/DNA topoisomerase II/histidine kinase"/>
    <property type="match status" value="1"/>
</dbReference>
<dbReference type="Gene3D" id="3.30.565.10">
    <property type="entry name" value="Histidine kinase-like ATPase, C-terminal domain"/>
    <property type="match status" value="1"/>
</dbReference>
<accession>A0A644YJS4</accession>
<proteinExistence type="predicted"/>
<evidence type="ECO:0000259" key="1">
    <source>
        <dbReference type="PROSITE" id="PS50839"/>
    </source>
</evidence>
<sequence length="489" mass="53297">MRKLRSSGAVILAFFLSLAVFSGVTAYIEGARQSREREQMKYIASSVSAQAYEELSSQLSKTKTLEAFVVQNNGGTEGFEKVARLLVTEDAVRNVLLAPNGIVTDVYPLAGNESVIGHDLTGAGAGDKEAQAAIARGTLIMAGPFSLVQGGMGIAGRLPVYLDGSFWGVVSVTLNYPAALNGITSIESLAAQGFGCRLWRINPDTGEQQTILASGAAAESGAYEYAFPIFNSEWVVTVFPLQPWYKTASFLLSVGVSLLMSCSVAAGVAAYTTIRRMEREAAECRIRELQKQLEYDRTNVLLTQISSHFFYHTLNAIQALIRLEPEAAYKMTEDFSRYLRFKADSVGAQDGLVPFRDELRTVRAYAEINQIQLGDRLTMEYDLFDADFLIPVLTIQPVVENAIIHGIKPKVGGGVVRVSLRHGEGCYEVRVEDDGVGYLPGDEKTDRSVGIQNIRTRMNQYPGCSFTVESEPGRGTSVLLIYADNLGDA</sequence>